<dbReference type="SUPFAM" id="SSF54768">
    <property type="entry name" value="dsRNA-binding domain-like"/>
    <property type="match status" value="1"/>
</dbReference>
<gene>
    <name evidence="3" type="ORF">B0F90DRAFT_1813737</name>
</gene>
<dbReference type="GO" id="GO:0003723">
    <property type="term" value="F:RNA binding"/>
    <property type="evidence" value="ECO:0007669"/>
    <property type="project" value="UniProtKB-UniRule"/>
</dbReference>
<dbReference type="Proteomes" id="UP001203297">
    <property type="component" value="Unassembled WGS sequence"/>
</dbReference>
<name>A0AAD4MCW4_9AGAM</name>
<accession>A0AAD4MCW4</accession>
<dbReference type="InterPro" id="IPR014720">
    <property type="entry name" value="dsRBD_dom"/>
</dbReference>
<proteinExistence type="predicted"/>
<feature type="domain" description="DRBM" evidence="2">
    <location>
        <begin position="3"/>
        <end position="77"/>
    </location>
</feature>
<reference evidence="3" key="1">
    <citation type="journal article" date="2022" name="New Phytol.">
        <title>Evolutionary transition to the ectomycorrhizal habit in the genomes of a hyperdiverse lineage of mushroom-forming fungi.</title>
        <authorList>
            <person name="Looney B."/>
            <person name="Miyauchi S."/>
            <person name="Morin E."/>
            <person name="Drula E."/>
            <person name="Courty P.E."/>
            <person name="Kohler A."/>
            <person name="Kuo A."/>
            <person name="LaButti K."/>
            <person name="Pangilinan J."/>
            <person name="Lipzen A."/>
            <person name="Riley R."/>
            <person name="Andreopoulos W."/>
            <person name="He G."/>
            <person name="Johnson J."/>
            <person name="Nolan M."/>
            <person name="Tritt A."/>
            <person name="Barry K.W."/>
            <person name="Grigoriev I.V."/>
            <person name="Nagy L.G."/>
            <person name="Hibbett D."/>
            <person name="Henrissat B."/>
            <person name="Matheny P.B."/>
            <person name="Labbe J."/>
            <person name="Martin F.M."/>
        </authorList>
    </citation>
    <scope>NUCLEOTIDE SEQUENCE</scope>
    <source>
        <strain evidence="3">BPL690</strain>
    </source>
</reference>
<dbReference type="EMBL" id="WTXG01000002">
    <property type="protein sequence ID" value="KAI0306877.1"/>
    <property type="molecule type" value="Genomic_DNA"/>
</dbReference>
<dbReference type="PROSITE" id="PS50137">
    <property type="entry name" value="DS_RBD"/>
    <property type="match status" value="1"/>
</dbReference>
<sequence>MADPVRDLNNYLQEVQQPNNLAPLLPLQPSKRGRITRQSMKSPIFVLRNVVVGKGNGTAIGLAKRAAATQALRYFYANGIPSE</sequence>
<evidence type="ECO:0000313" key="3">
    <source>
        <dbReference type="EMBL" id="KAI0306877.1"/>
    </source>
</evidence>
<evidence type="ECO:0000313" key="4">
    <source>
        <dbReference type="Proteomes" id="UP001203297"/>
    </source>
</evidence>
<keyword evidence="4" id="KW-1185">Reference proteome</keyword>
<keyword evidence="1" id="KW-0694">RNA-binding</keyword>
<dbReference type="AlphaFoldDB" id="A0AAD4MCW4"/>
<evidence type="ECO:0000259" key="2">
    <source>
        <dbReference type="PROSITE" id="PS50137"/>
    </source>
</evidence>
<comment type="caution">
    <text evidence="3">The sequence shown here is derived from an EMBL/GenBank/DDBJ whole genome shotgun (WGS) entry which is preliminary data.</text>
</comment>
<evidence type="ECO:0000256" key="1">
    <source>
        <dbReference type="PROSITE-ProRule" id="PRU00266"/>
    </source>
</evidence>
<organism evidence="3 4">
    <name type="scientific">Multifurca ochricompacta</name>
    <dbReference type="NCBI Taxonomy" id="376703"/>
    <lineage>
        <taxon>Eukaryota</taxon>
        <taxon>Fungi</taxon>
        <taxon>Dikarya</taxon>
        <taxon>Basidiomycota</taxon>
        <taxon>Agaricomycotina</taxon>
        <taxon>Agaricomycetes</taxon>
        <taxon>Russulales</taxon>
        <taxon>Russulaceae</taxon>
        <taxon>Multifurca</taxon>
    </lineage>
</organism>
<protein>
    <recommendedName>
        <fullName evidence="2">DRBM domain-containing protein</fullName>
    </recommendedName>
</protein>